<name>A0ABY5DS29_9ACTN</name>
<organism evidence="2 3">
    <name type="scientific">Paraconexibacter antarcticus</name>
    <dbReference type="NCBI Taxonomy" id="2949664"/>
    <lineage>
        <taxon>Bacteria</taxon>
        <taxon>Bacillati</taxon>
        <taxon>Actinomycetota</taxon>
        <taxon>Thermoleophilia</taxon>
        <taxon>Solirubrobacterales</taxon>
        <taxon>Paraconexibacteraceae</taxon>
        <taxon>Paraconexibacter</taxon>
    </lineage>
</organism>
<keyword evidence="2" id="KW-0489">Methyltransferase</keyword>
<proteinExistence type="predicted"/>
<keyword evidence="3" id="KW-1185">Reference proteome</keyword>
<feature type="domain" description="Methyltransferase FkbM" evidence="1">
    <location>
        <begin position="96"/>
        <end position="253"/>
    </location>
</feature>
<accession>A0ABY5DS29</accession>
<protein>
    <submittedName>
        <fullName evidence="2">FkbM family methyltransferase</fullName>
    </submittedName>
</protein>
<keyword evidence="2" id="KW-0808">Transferase</keyword>
<dbReference type="InterPro" id="IPR029063">
    <property type="entry name" value="SAM-dependent_MTases_sf"/>
</dbReference>
<dbReference type="Proteomes" id="UP001056035">
    <property type="component" value="Chromosome"/>
</dbReference>
<dbReference type="EMBL" id="CP098502">
    <property type="protein sequence ID" value="UTI64063.1"/>
    <property type="molecule type" value="Genomic_DNA"/>
</dbReference>
<dbReference type="Pfam" id="PF05050">
    <property type="entry name" value="Methyltransf_21"/>
    <property type="match status" value="1"/>
</dbReference>
<evidence type="ECO:0000313" key="3">
    <source>
        <dbReference type="Proteomes" id="UP001056035"/>
    </source>
</evidence>
<reference evidence="2 3" key="1">
    <citation type="submission" date="2022-06" db="EMBL/GenBank/DDBJ databases">
        <title>Paraconexibacter antarcticus.</title>
        <authorList>
            <person name="Kim C.S."/>
        </authorList>
    </citation>
    <scope>NUCLEOTIDE SEQUENCE [LARGE SCALE GENOMIC DNA]</scope>
    <source>
        <strain evidence="2 3">02-257</strain>
    </source>
</reference>
<dbReference type="GO" id="GO:0008168">
    <property type="term" value="F:methyltransferase activity"/>
    <property type="evidence" value="ECO:0007669"/>
    <property type="project" value="UniProtKB-KW"/>
</dbReference>
<dbReference type="NCBIfam" id="TIGR01444">
    <property type="entry name" value="fkbM_fam"/>
    <property type="match status" value="1"/>
</dbReference>
<dbReference type="PANTHER" id="PTHR34203:SF15">
    <property type="entry name" value="SLL1173 PROTEIN"/>
    <property type="match status" value="1"/>
</dbReference>
<dbReference type="InterPro" id="IPR052514">
    <property type="entry name" value="SAM-dependent_MTase"/>
</dbReference>
<gene>
    <name evidence="2" type="ORF">NBH00_22340</name>
</gene>
<dbReference type="InterPro" id="IPR006342">
    <property type="entry name" value="FkbM_mtfrase"/>
</dbReference>
<sequence>MTDTSEDLVARHGRSDRTAVLRVARRLPLRHAARLTPLMQRGGVCVLAGAAQGLWFPARAVEPGHAHAQLILSGELEIPVQEALRRSIPPGGTVYDVGANIGYFALLAARFAGDGGRVIAFEPVPAIAELVREAAQRSSLAGRVEVRAQAVALTAGTEALYVVADGSWSHLASRGNPGDLVDTIDVPVVTLDDVVAGGAPPPDVIKLDVEGSEGDVLRGAAEVLRVHRPVVVLELHDTHEEALPVLREAGYVFEALDGPWPAEDPRCKYLVARPR</sequence>
<dbReference type="RefSeq" id="WP_254570776.1">
    <property type="nucleotide sequence ID" value="NZ_CP098502.1"/>
</dbReference>
<dbReference type="SUPFAM" id="SSF53335">
    <property type="entry name" value="S-adenosyl-L-methionine-dependent methyltransferases"/>
    <property type="match status" value="1"/>
</dbReference>
<dbReference type="GO" id="GO:0032259">
    <property type="term" value="P:methylation"/>
    <property type="evidence" value="ECO:0007669"/>
    <property type="project" value="UniProtKB-KW"/>
</dbReference>
<evidence type="ECO:0000313" key="2">
    <source>
        <dbReference type="EMBL" id="UTI64063.1"/>
    </source>
</evidence>
<evidence type="ECO:0000259" key="1">
    <source>
        <dbReference type="Pfam" id="PF05050"/>
    </source>
</evidence>
<dbReference type="PANTHER" id="PTHR34203">
    <property type="entry name" value="METHYLTRANSFERASE, FKBM FAMILY PROTEIN"/>
    <property type="match status" value="1"/>
</dbReference>
<dbReference type="Gene3D" id="3.40.50.150">
    <property type="entry name" value="Vaccinia Virus protein VP39"/>
    <property type="match status" value="1"/>
</dbReference>